<dbReference type="SUPFAM" id="SSF56112">
    <property type="entry name" value="Protein kinase-like (PK-like)"/>
    <property type="match status" value="1"/>
</dbReference>
<dbReference type="Pfam" id="PF00069">
    <property type="entry name" value="Pkinase"/>
    <property type="match status" value="1"/>
</dbReference>
<feature type="domain" description="Protein kinase" evidence="9">
    <location>
        <begin position="1"/>
        <end position="123"/>
    </location>
</feature>
<dbReference type="SMART" id="SM00220">
    <property type="entry name" value="S_TKc"/>
    <property type="match status" value="1"/>
</dbReference>
<accession>A0A146KJ47</accession>
<dbReference type="GO" id="GO:0004674">
    <property type="term" value="F:protein serine/threonine kinase activity"/>
    <property type="evidence" value="ECO:0007669"/>
    <property type="project" value="UniProtKB-KW"/>
</dbReference>
<feature type="non-terminal residue" evidence="10">
    <location>
        <position position="1"/>
    </location>
</feature>
<dbReference type="InterPro" id="IPR011009">
    <property type="entry name" value="Kinase-like_dom_sf"/>
</dbReference>
<evidence type="ECO:0000256" key="8">
    <source>
        <dbReference type="ARBA" id="ARBA00048679"/>
    </source>
</evidence>
<dbReference type="PANTHER" id="PTHR22983">
    <property type="entry name" value="PROTEIN KINASE RELATED"/>
    <property type="match status" value="1"/>
</dbReference>
<dbReference type="InterPro" id="IPR000719">
    <property type="entry name" value="Prot_kinase_dom"/>
</dbReference>
<evidence type="ECO:0000256" key="6">
    <source>
        <dbReference type="ARBA" id="ARBA00022840"/>
    </source>
</evidence>
<protein>
    <recommendedName>
        <fullName evidence="1">non-specific serine/threonine protein kinase</fullName>
        <ecNumber evidence="1">2.7.11.1</ecNumber>
    </recommendedName>
</protein>
<evidence type="ECO:0000256" key="4">
    <source>
        <dbReference type="ARBA" id="ARBA00022741"/>
    </source>
</evidence>
<comment type="catalytic activity">
    <reaction evidence="7">
        <text>L-threonyl-[protein] + ATP = O-phospho-L-threonyl-[protein] + ADP + H(+)</text>
        <dbReference type="Rhea" id="RHEA:46608"/>
        <dbReference type="Rhea" id="RHEA-COMP:11060"/>
        <dbReference type="Rhea" id="RHEA-COMP:11605"/>
        <dbReference type="ChEBI" id="CHEBI:15378"/>
        <dbReference type="ChEBI" id="CHEBI:30013"/>
        <dbReference type="ChEBI" id="CHEBI:30616"/>
        <dbReference type="ChEBI" id="CHEBI:61977"/>
        <dbReference type="ChEBI" id="CHEBI:456216"/>
        <dbReference type="EC" id="2.7.11.1"/>
    </reaction>
</comment>
<name>A0A146KJ47_9EUKA</name>
<proteinExistence type="predicted"/>
<keyword evidence="2" id="KW-0723">Serine/threonine-protein kinase</keyword>
<organism evidence="10">
    <name type="scientific">Trepomonas sp. PC1</name>
    <dbReference type="NCBI Taxonomy" id="1076344"/>
    <lineage>
        <taxon>Eukaryota</taxon>
        <taxon>Metamonada</taxon>
        <taxon>Diplomonadida</taxon>
        <taxon>Hexamitidae</taxon>
        <taxon>Hexamitinae</taxon>
        <taxon>Trepomonas</taxon>
    </lineage>
</organism>
<gene>
    <name evidence="10" type="ORF">TPC1_10982</name>
</gene>
<keyword evidence="6" id="KW-0067">ATP-binding</keyword>
<comment type="catalytic activity">
    <reaction evidence="8">
        <text>L-seryl-[protein] + ATP = O-phospho-L-seryl-[protein] + ADP + H(+)</text>
        <dbReference type="Rhea" id="RHEA:17989"/>
        <dbReference type="Rhea" id="RHEA-COMP:9863"/>
        <dbReference type="Rhea" id="RHEA-COMP:11604"/>
        <dbReference type="ChEBI" id="CHEBI:15378"/>
        <dbReference type="ChEBI" id="CHEBI:29999"/>
        <dbReference type="ChEBI" id="CHEBI:30616"/>
        <dbReference type="ChEBI" id="CHEBI:83421"/>
        <dbReference type="ChEBI" id="CHEBI:456216"/>
        <dbReference type="EC" id="2.7.11.1"/>
    </reaction>
</comment>
<dbReference type="Gene3D" id="1.10.510.10">
    <property type="entry name" value="Transferase(Phosphotransferase) domain 1"/>
    <property type="match status" value="1"/>
</dbReference>
<evidence type="ECO:0000256" key="3">
    <source>
        <dbReference type="ARBA" id="ARBA00022679"/>
    </source>
</evidence>
<reference evidence="10" key="1">
    <citation type="submission" date="2015-07" db="EMBL/GenBank/DDBJ databases">
        <title>Adaptation to a free-living lifestyle via gene acquisitions in the diplomonad Trepomonas sp. PC1.</title>
        <authorList>
            <person name="Xu F."/>
            <person name="Jerlstrom-Hultqvist J."/>
            <person name="Kolisko M."/>
            <person name="Simpson A.G.B."/>
            <person name="Roger A.J."/>
            <person name="Svard S.G."/>
            <person name="Andersson J.O."/>
        </authorList>
    </citation>
    <scope>NUCLEOTIDE SEQUENCE</scope>
    <source>
        <strain evidence="10">PC1</strain>
    </source>
</reference>
<dbReference type="PANTHER" id="PTHR22983:SF6">
    <property type="entry name" value="SERINE_THREONINE-PROTEIN KINASE 36"/>
    <property type="match status" value="1"/>
</dbReference>
<keyword evidence="4" id="KW-0547">Nucleotide-binding</keyword>
<sequence>KTQNELDQLDQENHLLKQMEHPFIIRVFEDFKEDGNICIATELAQEDLFDIIKRMQFDSLSDRQLKQYISSLQIIATQILISLQHLHSKNVAHRDIKPQNILLVNGICKLGDFGFAKIVENSM</sequence>
<evidence type="ECO:0000256" key="7">
    <source>
        <dbReference type="ARBA" id="ARBA00047899"/>
    </source>
</evidence>
<evidence type="ECO:0000256" key="2">
    <source>
        <dbReference type="ARBA" id="ARBA00022527"/>
    </source>
</evidence>
<dbReference type="EC" id="2.7.11.1" evidence="1"/>
<dbReference type="GO" id="GO:0005524">
    <property type="term" value="F:ATP binding"/>
    <property type="evidence" value="ECO:0007669"/>
    <property type="project" value="UniProtKB-KW"/>
</dbReference>
<dbReference type="EMBL" id="GDID01000732">
    <property type="protein sequence ID" value="JAP95874.1"/>
    <property type="molecule type" value="Transcribed_RNA"/>
</dbReference>
<evidence type="ECO:0000256" key="5">
    <source>
        <dbReference type="ARBA" id="ARBA00022777"/>
    </source>
</evidence>
<feature type="non-terminal residue" evidence="10">
    <location>
        <position position="123"/>
    </location>
</feature>
<dbReference type="PROSITE" id="PS00108">
    <property type="entry name" value="PROTEIN_KINASE_ST"/>
    <property type="match status" value="1"/>
</dbReference>
<dbReference type="GO" id="GO:0005737">
    <property type="term" value="C:cytoplasm"/>
    <property type="evidence" value="ECO:0007669"/>
    <property type="project" value="TreeGrafter"/>
</dbReference>
<keyword evidence="5 10" id="KW-0418">Kinase</keyword>
<evidence type="ECO:0000259" key="9">
    <source>
        <dbReference type="PROSITE" id="PS50011"/>
    </source>
</evidence>
<dbReference type="PROSITE" id="PS50011">
    <property type="entry name" value="PROTEIN_KINASE_DOM"/>
    <property type="match status" value="1"/>
</dbReference>
<keyword evidence="3" id="KW-0808">Transferase</keyword>
<evidence type="ECO:0000256" key="1">
    <source>
        <dbReference type="ARBA" id="ARBA00012513"/>
    </source>
</evidence>
<dbReference type="AlphaFoldDB" id="A0A146KJ47"/>
<dbReference type="InterPro" id="IPR008271">
    <property type="entry name" value="Ser/Thr_kinase_AS"/>
</dbReference>
<evidence type="ECO:0000313" key="10">
    <source>
        <dbReference type="EMBL" id="JAP95874.1"/>
    </source>
</evidence>